<dbReference type="PROSITE" id="PS50943">
    <property type="entry name" value="HTH_CROC1"/>
    <property type="match status" value="1"/>
</dbReference>
<gene>
    <name evidence="2" type="ORF">FQY83_01770</name>
</gene>
<keyword evidence="3" id="KW-1185">Reference proteome</keyword>
<dbReference type="InterPro" id="IPR001387">
    <property type="entry name" value="Cro/C1-type_HTH"/>
</dbReference>
<organism evidence="2 3">
    <name type="scientific">Luteimonas marina</name>
    <dbReference type="NCBI Taxonomy" id="488485"/>
    <lineage>
        <taxon>Bacteria</taxon>
        <taxon>Pseudomonadati</taxon>
        <taxon>Pseudomonadota</taxon>
        <taxon>Gammaproteobacteria</taxon>
        <taxon>Lysobacterales</taxon>
        <taxon>Lysobacteraceae</taxon>
        <taxon>Luteimonas</taxon>
    </lineage>
</organism>
<dbReference type="GO" id="GO:0003677">
    <property type="term" value="F:DNA binding"/>
    <property type="evidence" value="ECO:0007669"/>
    <property type="project" value="InterPro"/>
</dbReference>
<comment type="caution">
    <text evidence="2">The sequence shown here is derived from an EMBL/GenBank/DDBJ whole genome shotgun (WGS) entry which is preliminary data.</text>
</comment>
<dbReference type="Proteomes" id="UP000319980">
    <property type="component" value="Unassembled WGS sequence"/>
</dbReference>
<dbReference type="CDD" id="cd00093">
    <property type="entry name" value="HTH_XRE"/>
    <property type="match status" value="1"/>
</dbReference>
<dbReference type="SMART" id="SM00530">
    <property type="entry name" value="HTH_XRE"/>
    <property type="match status" value="1"/>
</dbReference>
<dbReference type="SUPFAM" id="SSF47413">
    <property type="entry name" value="lambda repressor-like DNA-binding domains"/>
    <property type="match status" value="1"/>
</dbReference>
<dbReference type="AlphaFoldDB" id="A0A5C5UBX6"/>
<evidence type="ECO:0000313" key="2">
    <source>
        <dbReference type="EMBL" id="TWT23398.1"/>
    </source>
</evidence>
<reference evidence="2 3" key="1">
    <citation type="journal article" date="2008" name="Int. J. Syst. Evol. Microbiol.">
        <title>Luteimonas marina sp. nov., isolated from seawater.</title>
        <authorList>
            <person name="Baik K.S."/>
            <person name="Park S.C."/>
            <person name="Kim M.S."/>
            <person name="Kim E.M."/>
            <person name="Park C."/>
            <person name="Chun J."/>
            <person name="Seong C.N."/>
        </authorList>
    </citation>
    <scope>NUCLEOTIDE SEQUENCE [LARGE SCALE GENOMIC DNA]</scope>
    <source>
        <strain evidence="2 3">FR1330</strain>
    </source>
</reference>
<dbReference type="Pfam" id="PF01381">
    <property type="entry name" value="HTH_3"/>
    <property type="match status" value="1"/>
</dbReference>
<dbReference type="EMBL" id="VOHK01000001">
    <property type="protein sequence ID" value="TWT23398.1"/>
    <property type="molecule type" value="Genomic_DNA"/>
</dbReference>
<evidence type="ECO:0000259" key="1">
    <source>
        <dbReference type="PROSITE" id="PS50943"/>
    </source>
</evidence>
<name>A0A5C5UBX6_9GAMM</name>
<protein>
    <submittedName>
        <fullName evidence="2">Helix-turn-helix transcriptional regulator</fullName>
    </submittedName>
</protein>
<dbReference type="RefSeq" id="WP_079280062.1">
    <property type="nucleotide sequence ID" value="NZ_VOHK01000001.1"/>
</dbReference>
<evidence type="ECO:0000313" key="3">
    <source>
        <dbReference type="Proteomes" id="UP000319980"/>
    </source>
</evidence>
<sequence length="112" mass="12222">MGCHLGFCGGTKLATAKHSLAAAIRTVRKARGLSQEAFSDVSSRTYMSTLERDLKSPTIHKLAELCEVMEVHPLTLLTLAYVGRDPLNADQLLAQVQRELKEIVAASKIENS</sequence>
<accession>A0A5C5UBX6</accession>
<dbReference type="Gene3D" id="1.10.260.40">
    <property type="entry name" value="lambda repressor-like DNA-binding domains"/>
    <property type="match status" value="1"/>
</dbReference>
<dbReference type="OrthoDB" id="8527218at2"/>
<dbReference type="InterPro" id="IPR010982">
    <property type="entry name" value="Lambda_DNA-bd_dom_sf"/>
</dbReference>
<feature type="domain" description="HTH cro/C1-type" evidence="1">
    <location>
        <begin position="24"/>
        <end position="76"/>
    </location>
</feature>
<proteinExistence type="predicted"/>